<evidence type="ECO:0000259" key="1">
    <source>
        <dbReference type="PROSITE" id="PS50090"/>
    </source>
</evidence>
<dbReference type="Gene3D" id="1.10.10.60">
    <property type="entry name" value="Homeodomain-like"/>
    <property type="match status" value="2"/>
</dbReference>
<reference evidence="3" key="1">
    <citation type="journal article" date="2020" name="Stud. Mycol.">
        <title>101 Dothideomycetes genomes: a test case for predicting lifestyles and emergence of pathogens.</title>
        <authorList>
            <person name="Haridas S."/>
            <person name="Albert R."/>
            <person name="Binder M."/>
            <person name="Bloem J."/>
            <person name="Labutti K."/>
            <person name="Salamov A."/>
            <person name="Andreopoulos B."/>
            <person name="Baker S."/>
            <person name="Barry K."/>
            <person name="Bills G."/>
            <person name="Bluhm B."/>
            <person name="Cannon C."/>
            <person name="Castanera R."/>
            <person name="Culley D."/>
            <person name="Daum C."/>
            <person name="Ezra D."/>
            <person name="Gonzalez J."/>
            <person name="Henrissat B."/>
            <person name="Kuo A."/>
            <person name="Liang C."/>
            <person name="Lipzen A."/>
            <person name="Lutzoni F."/>
            <person name="Magnuson J."/>
            <person name="Mondo S."/>
            <person name="Nolan M."/>
            <person name="Ohm R."/>
            <person name="Pangilinan J."/>
            <person name="Park H.-J."/>
            <person name="Ramirez L."/>
            <person name="Alfaro M."/>
            <person name="Sun H."/>
            <person name="Tritt A."/>
            <person name="Yoshinaga Y."/>
            <person name="Zwiers L.-H."/>
            <person name="Turgeon B."/>
            <person name="Goodwin S."/>
            <person name="Spatafora J."/>
            <person name="Crous P."/>
            <person name="Grigoriev I."/>
        </authorList>
    </citation>
    <scope>NUCLEOTIDE SEQUENCE</scope>
    <source>
        <strain evidence="3">CBS 115976</strain>
    </source>
</reference>
<feature type="domain" description="HTH myb-type" evidence="2">
    <location>
        <begin position="1"/>
        <end position="62"/>
    </location>
</feature>
<dbReference type="InterPro" id="IPR050560">
    <property type="entry name" value="MYB_TF"/>
</dbReference>
<feature type="domain" description="Myb-like" evidence="1">
    <location>
        <begin position="1"/>
        <end position="58"/>
    </location>
</feature>
<dbReference type="InterPro" id="IPR017930">
    <property type="entry name" value="Myb_dom"/>
</dbReference>
<protein>
    <recommendedName>
        <fullName evidence="5">Homeodomain-like protein</fullName>
    </recommendedName>
</protein>
<evidence type="ECO:0008006" key="5">
    <source>
        <dbReference type="Google" id="ProtNLM"/>
    </source>
</evidence>
<dbReference type="GO" id="GO:0000978">
    <property type="term" value="F:RNA polymerase II cis-regulatory region sequence-specific DNA binding"/>
    <property type="evidence" value="ECO:0007669"/>
    <property type="project" value="TreeGrafter"/>
</dbReference>
<dbReference type="GO" id="GO:0000981">
    <property type="term" value="F:DNA-binding transcription factor activity, RNA polymerase II-specific"/>
    <property type="evidence" value="ECO:0007669"/>
    <property type="project" value="TreeGrafter"/>
</dbReference>
<dbReference type="Pfam" id="PF13921">
    <property type="entry name" value="Myb_DNA-bind_6"/>
    <property type="match status" value="1"/>
</dbReference>
<feature type="non-terminal residue" evidence="3">
    <location>
        <position position="112"/>
    </location>
</feature>
<evidence type="ECO:0000313" key="3">
    <source>
        <dbReference type="EMBL" id="KAF2668431.1"/>
    </source>
</evidence>
<dbReference type="Proteomes" id="UP000799302">
    <property type="component" value="Unassembled WGS sequence"/>
</dbReference>
<accession>A0A6A6UA07</accession>
<dbReference type="InterPro" id="IPR001005">
    <property type="entry name" value="SANT/Myb"/>
</dbReference>
<dbReference type="InterPro" id="IPR009057">
    <property type="entry name" value="Homeodomain-like_sf"/>
</dbReference>
<sequence>KGPWSLEEDRCVCYLHQEYLELHGNQSPAWPEIARDMGIRYGHRRTAKQCRERYTQSLRPGLDRSPISSGEGELIMDHVGRFGNNWAEISRRLGNRSDNMIKNWYNSQKKVR</sequence>
<feature type="non-terminal residue" evidence="3">
    <location>
        <position position="1"/>
    </location>
</feature>
<evidence type="ECO:0000313" key="4">
    <source>
        <dbReference type="Proteomes" id="UP000799302"/>
    </source>
</evidence>
<name>A0A6A6UA07_9PEZI</name>
<feature type="domain" description="Myb-like" evidence="1">
    <location>
        <begin position="59"/>
        <end position="109"/>
    </location>
</feature>
<dbReference type="AlphaFoldDB" id="A0A6A6UA07"/>
<dbReference type="GO" id="GO:0005634">
    <property type="term" value="C:nucleus"/>
    <property type="evidence" value="ECO:0007669"/>
    <property type="project" value="TreeGrafter"/>
</dbReference>
<gene>
    <name evidence="3" type="ORF">BT63DRAFT_357347</name>
</gene>
<feature type="domain" description="HTH myb-type" evidence="2">
    <location>
        <begin position="64"/>
        <end position="112"/>
    </location>
</feature>
<dbReference type="OrthoDB" id="2143914at2759"/>
<dbReference type="PANTHER" id="PTHR45614">
    <property type="entry name" value="MYB PROTEIN-RELATED"/>
    <property type="match status" value="1"/>
</dbReference>
<dbReference type="GO" id="GO:0045944">
    <property type="term" value="P:positive regulation of transcription by RNA polymerase II"/>
    <property type="evidence" value="ECO:0007669"/>
    <property type="project" value="TreeGrafter"/>
</dbReference>
<dbReference type="SUPFAM" id="SSF46689">
    <property type="entry name" value="Homeodomain-like"/>
    <property type="match status" value="1"/>
</dbReference>
<keyword evidence="4" id="KW-1185">Reference proteome</keyword>
<evidence type="ECO:0000259" key="2">
    <source>
        <dbReference type="PROSITE" id="PS51294"/>
    </source>
</evidence>
<organism evidence="3 4">
    <name type="scientific">Microthyrium microscopicum</name>
    <dbReference type="NCBI Taxonomy" id="703497"/>
    <lineage>
        <taxon>Eukaryota</taxon>
        <taxon>Fungi</taxon>
        <taxon>Dikarya</taxon>
        <taxon>Ascomycota</taxon>
        <taxon>Pezizomycotina</taxon>
        <taxon>Dothideomycetes</taxon>
        <taxon>Dothideomycetes incertae sedis</taxon>
        <taxon>Microthyriales</taxon>
        <taxon>Microthyriaceae</taxon>
        <taxon>Microthyrium</taxon>
    </lineage>
</organism>
<proteinExistence type="predicted"/>
<dbReference type="PROSITE" id="PS51294">
    <property type="entry name" value="HTH_MYB"/>
    <property type="match status" value="2"/>
</dbReference>
<dbReference type="CDD" id="cd00167">
    <property type="entry name" value="SANT"/>
    <property type="match status" value="2"/>
</dbReference>
<dbReference type="PANTHER" id="PTHR45614:SF25">
    <property type="entry name" value="MYB PROTEIN"/>
    <property type="match status" value="1"/>
</dbReference>
<dbReference type="SMART" id="SM00717">
    <property type="entry name" value="SANT"/>
    <property type="match status" value="2"/>
</dbReference>
<dbReference type="GO" id="GO:0000278">
    <property type="term" value="P:mitotic cell cycle"/>
    <property type="evidence" value="ECO:0007669"/>
    <property type="project" value="TreeGrafter"/>
</dbReference>
<dbReference type="PROSITE" id="PS50090">
    <property type="entry name" value="MYB_LIKE"/>
    <property type="match status" value="2"/>
</dbReference>
<dbReference type="EMBL" id="MU004236">
    <property type="protein sequence ID" value="KAF2668431.1"/>
    <property type="molecule type" value="Genomic_DNA"/>
</dbReference>